<dbReference type="Pfam" id="PF03313">
    <property type="entry name" value="SDH_alpha"/>
    <property type="match status" value="1"/>
</dbReference>
<gene>
    <name evidence="3" type="ORF">HMJ28_02975</name>
</gene>
<feature type="domain" description="Serine dehydratase-like alpha subunit" evidence="2">
    <location>
        <begin position="157"/>
        <end position="422"/>
    </location>
</feature>
<evidence type="ECO:0000313" key="4">
    <source>
        <dbReference type="Proteomes" id="UP000528432"/>
    </source>
</evidence>
<dbReference type="InterPro" id="IPR005130">
    <property type="entry name" value="Ser_deHydtase-like_asu"/>
</dbReference>
<sequence length="427" mass="45568">MNMEKMKDNILKLVRENSAPALGCTEPVAVAYAGAAAKKYFKGQVDTIEILVSKNIYKNGKSVIVPGTGEAGLDLAGSLGFVGGNSDKGFMVLKDISEDHIRTAKNILKDDKVKIGIKEGSPDIYINFIVKGKDEVVETIVQDGHTNLVKVIINNKDIYNKSTSEEESSDNDFLKQLNFKIMRQITEEIDLKDLDFIAYGIKQNTKAAEEGLTNDYGLKVGASLKKLESDGLLKIDMPRKARILTAAAADMRMGGGNCEIITSGGSGNQGIGVTLPIMIVAKELDIDEGKMVRAAFFGNIVNCYIKAFAGKLSGICGCAIGAGIGATVGITWMLGGTDEQIQGACNNMFANISGMICDGAKDTCSLKLCTSAEEAVLSALLALNGTIVHPNIGIVGTDVEETIKNIGYLSRQAFTTVDDVMIDILNK</sequence>
<evidence type="ECO:0000313" key="3">
    <source>
        <dbReference type="EMBL" id="NOH15357.1"/>
    </source>
</evidence>
<dbReference type="PANTHER" id="PTHR30501:SF2">
    <property type="entry name" value="UPF0597 PROTEIN YHAM"/>
    <property type="match status" value="1"/>
</dbReference>
<dbReference type="EMBL" id="JABFIF010000003">
    <property type="protein sequence ID" value="NOH15357.1"/>
    <property type="molecule type" value="Genomic_DNA"/>
</dbReference>
<dbReference type="InterPro" id="IPR021144">
    <property type="entry name" value="UPF0597"/>
</dbReference>
<dbReference type="PIRSF" id="PIRSF006054">
    <property type="entry name" value="UCP006054"/>
    <property type="match status" value="1"/>
</dbReference>
<proteinExistence type="inferred from homology"/>
<dbReference type="RefSeq" id="WP_171302892.1">
    <property type="nucleotide sequence ID" value="NZ_JABFIF010000003.1"/>
</dbReference>
<dbReference type="GO" id="GO:0080146">
    <property type="term" value="F:L-cysteine desulfhydrase activity"/>
    <property type="evidence" value="ECO:0007669"/>
    <property type="project" value="TreeGrafter"/>
</dbReference>
<accession>A0A7Y3V618</accession>
<name>A0A7Y3V618_CLOCO</name>
<reference evidence="3 4" key="1">
    <citation type="submission" date="2020-05" db="EMBL/GenBank/DDBJ databases">
        <title>Draft genome sequence of Clostridium cochlearium strain AGROS13 isolated from a sheep dairy farm in New Zealand.</title>
        <authorList>
            <person name="Gupta T.B."/>
            <person name="Jauregui R."/>
            <person name="Risson A.N."/>
            <person name="Brightwell G."/>
            <person name="Maclean P."/>
        </authorList>
    </citation>
    <scope>NUCLEOTIDE SEQUENCE [LARGE SCALE GENOMIC DNA]</scope>
    <source>
        <strain evidence="3 4">AGROS13</strain>
    </source>
</reference>
<dbReference type="GO" id="GO:0019450">
    <property type="term" value="P:L-cysteine catabolic process to pyruvate"/>
    <property type="evidence" value="ECO:0007669"/>
    <property type="project" value="TreeGrafter"/>
</dbReference>
<dbReference type="PANTHER" id="PTHR30501">
    <property type="entry name" value="UPF0597 PROTEIN YHAM"/>
    <property type="match status" value="1"/>
</dbReference>
<comment type="similarity">
    <text evidence="1">Belongs to the UPF0597 family.</text>
</comment>
<comment type="caution">
    <text evidence="3">The sequence shown here is derived from an EMBL/GenBank/DDBJ whole genome shotgun (WGS) entry which is preliminary data.</text>
</comment>
<dbReference type="AlphaFoldDB" id="A0A7Y3V618"/>
<organism evidence="3 4">
    <name type="scientific">Clostridium cochlearium</name>
    <dbReference type="NCBI Taxonomy" id="1494"/>
    <lineage>
        <taxon>Bacteria</taxon>
        <taxon>Bacillati</taxon>
        <taxon>Bacillota</taxon>
        <taxon>Clostridia</taxon>
        <taxon>Eubacteriales</taxon>
        <taxon>Clostridiaceae</taxon>
        <taxon>Clostridium</taxon>
    </lineage>
</organism>
<protein>
    <recommendedName>
        <fullName evidence="1">UPF0597 protein HMJ28_02975</fullName>
    </recommendedName>
</protein>
<dbReference type="Proteomes" id="UP000528432">
    <property type="component" value="Unassembled WGS sequence"/>
</dbReference>
<evidence type="ECO:0000256" key="1">
    <source>
        <dbReference type="HAMAP-Rule" id="MF_01845"/>
    </source>
</evidence>
<evidence type="ECO:0000259" key="2">
    <source>
        <dbReference type="Pfam" id="PF03313"/>
    </source>
</evidence>
<dbReference type="HAMAP" id="MF_01845">
    <property type="entry name" value="UPF0597"/>
    <property type="match status" value="1"/>
</dbReference>